<dbReference type="RefSeq" id="WP_003038406.1">
    <property type="nucleotide sequence ID" value="NZ_VJEZ01000006.1"/>
</dbReference>
<evidence type="ECO:0000313" key="2">
    <source>
        <dbReference type="Proteomes" id="UP000469081"/>
    </source>
</evidence>
<evidence type="ECO:0000313" key="1">
    <source>
        <dbReference type="EMBL" id="MWZ40084.1"/>
    </source>
</evidence>
<dbReference type="AlphaFoldDB" id="A0A6I4RNT6"/>
<dbReference type="InterPro" id="IPR010260">
    <property type="entry name" value="AlpA"/>
</dbReference>
<name>A0A6I4RNT6_FRATU</name>
<dbReference type="PANTHER" id="PTHR36154:SF1">
    <property type="entry name" value="DNA-BINDING TRANSCRIPTIONAL ACTIVATOR ALPA"/>
    <property type="match status" value="1"/>
</dbReference>
<sequence>MENNLNNELPRLLRAEEVARCIGMSKNSIFRMARAGKFPKQIRVSGQTTAWLESEVREWIAKRVKERNEASK</sequence>
<dbReference type="Pfam" id="PF05930">
    <property type="entry name" value="Phage_AlpA"/>
    <property type="match status" value="1"/>
</dbReference>
<protein>
    <submittedName>
        <fullName evidence="1">AlpA family phage regulatory protein</fullName>
    </submittedName>
</protein>
<dbReference type="SUPFAM" id="SSF46955">
    <property type="entry name" value="Putative DNA-binding domain"/>
    <property type="match status" value="1"/>
</dbReference>
<gene>
    <name evidence="1" type="ORF">FNC33_05925</name>
</gene>
<comment type="caution">
    <text evidence="1">The sequence shown here is derived from an EMBL/GenBank/DDBJ whole genome shotgun (WGS) entry which is preliminary data.</text>
</comment>
<dbReference type="Gene3D" id="1.10.238.160">
    <property type="match status" value="1"/>
</dbReference>
<dbReference type="EMBL" id="VJEZ01000006">
    <property type="protein sequence ID" value="MWZ40084.1"/>
    <property type="molecule type" value="Genomic_DNA"/>
</dbReference>
<dbReference type="PANTHER" id="PTHR36154">
    <property type="entry name" value="DNA-BINDING TRANSCRIPTIONAL ACTIVATOR ALPA"/>
    <property type="match status" value="1"/>
</dbReference>
<dbReference type="Proteomes" id="UP000469081">
    <property type="component" value="Unassembled WGS sequence"/>
</dbReference>
<dbReference type="InterPro" id="IPR009061">
    <property type="entry name" value="DNA-bd_dom_put_sf"/>
</dbReference>
<reference evidence="1 2" key="1">
    <citation type="submission" date="2019-06" db="EMBL/GenBank/DDBJ databases">
        <title>Phylogeography and genetic diversity of Francisella tularensis subsp. holarctica in France (1947-2018).</title>
        <authorList>
            <person name="Kevin M."/>
            <person name="Madani N."/>
            <person name="Maurin M."/>
        </authorList>
    </citation>
    <scope>NUCLEOTIDE SEQUENCE [LARGE SCALE GENOMIC DNA]</scope>
    <source>
        <strain evidence="1 2">ATCC 15482</strain>
    </source>
</reference>
<accession>A0A6I4RNT6</accession>
<dbReference type="InterPro" id="IPR052931">
    <property type="entry name" value="Prophage_regulatory_activator"/>
</dbReference>
<organism evidence="1 2">
    <name type="scientific">Francisella tularensis</name>
    <dbReference type="NCBI Taxonomy" id="263"/>
    <lineage>
        <taxon>Bacteria</taxon>
        <taxon>Pseudomonadati</taxon>
        <taxon>Pseudomonadota</taxon>
        <taxon>Gammaproteobacteria</taxon>
        <taxon>Thiotrichales</taxon>
        <taxon>Francisellaceae</taxon>
        <taxon>Francisella</taxon>
    </lineage>
</organism>
<proteinExistence type="predicted"/>